<organism evidence="1 2">
    <name type="scientific">Plutella xylostella</name>
    <name type="common">Diamondback moth</name>
    <name type="synonym">Plutella maculipennis</name>
    <dbReference type="NCBI Taxonomy" id="51655"/>
    <lineage>
        <taxon>Eukaryota</taxon>
        <taxon>Metazoa</taxon>
        <taxon>Ecdysozoa</taxon>
        <taxon>Arthropoda</taxon>
        <taxon>Hexapoda</taxon>
        <taxon>Insecta</taxon>
        <taxon>Pterygota</taxon>
        <taxon>Neoptera</taxon>
        <taxon>Endopterygota</taxon>
        <taxon>Lepidoptera</taxon>
        <taxon>Glossata</taxon>
        <taxon>Ditrysia</taxon>
        <taxon>Yponomeutoidea</taxon>
        <taxon>Plutellidae</taxon>
        <taxon>Plutella</taxon>
    </lineage>
</organism>
<evidence type="ECO:0000313" key="2">
    <source>
        <dbReference type="Proteomes" id="UP000653454"/>
    </source>
</evidence>
<dbReference type="EMBL" id="CAJHNJ030000008">
    <property type="protein sequence ID" value="CAG9104752.1"/>
    <property type="molecule type" value="Genomic_DNA"/>
</dbReference>
<proteinExistence type="predicted"/>
<protein>
    <submittedName>
        <fullName evidence="1">(diamondback moth) hypothetical protein</fullName>
    </submittedName>
</protein>
<gene>
    <name evidence="1" type="ORF">PLXY2_LOCUS3334</name>
</gene>
<dbReference type="Proteomes" id="UP000653454">
    <property type="component" value="Unassembled WGS sequence"/>
</dbReference>
<comment type="caution">
    <text evidence="1">The sequence shown here is derived from an EMBL/GenBank/DDBJ whole genome shotgun (WGS) entry which is preliminary data.</text>
</comment>
<name>A0A8S4DTL7_PLUXY</name>
<evidence type="ECO:0000313" key="1">
    <source>
        <dbReference type="EMBL" id="CAG9104752.1"/>
    </source>
</evidence>
<sequence>MRTGTHHGLTLVLDTNIDEYYCGSTSSPGFKVVLEGYSILTKNERELSCNGHV</sequence>
<keyword evidence="2" id="KW-1185">Reference proteome</keyword>
<dbReference type="AlphaFoldDB" id="A0A8S4DTL7"/>
<reference evidence="1" key="1">
    <citation type="submission" date="2020-11" db="EMBL/GenBank/DDBJ databases">
        <authorList>
            <person name="Whiteford S."/>
        </authorList>
    </citation>
    <scope>NUCLEOTIDE SEQUENCE</scope>
</reference>
<accession>A0A8S4DTL7</accession>